<feature type="compositionally biased region" description="Basic and acidic residues" evidence="5">
    <location>
        <begin position="205"/>
        <end position="214"/>
    </location>
</feature>
<dbReference type="CDD" id="cd03354">
    <property type="entry name" value="LbH_SAT"/>
    <property type="match status" value="1"/>
</dbReference>
<dbReference type="InterPro" id="IPR011004">
    <property type="entry name" value="Trimer_LpxA-like_sf"/>
</dbReference>
<sequence>MIENDTERWPSLANLRTYLTADMRANPRDPKAQIVLIGLRFCQVAMGKPTRIRPISYPLVFAYRVLTEFFLGIELRPKTRIGPGLSIYHGYGLVVNDHCVLGKNVVLRNGVTIGHRIAGGGVPTIGDSVEVGAGAIVLGEISIGDGARIGAGSVVLASVNANCAVAGNPARAINTMKADTHAVASSVTNKNDVGGSHTPLADARSVQRVDDTHE</sequence>
<comment type="similarity">
    <text evidence="1">Belongs to the transferase hexapeptide repeat family.</text>
</comment>
<dbReference type="Gene3D" id="2.160.10.10">
    <property type="entry name" value="Hexapeptide repeat proteins"/>
    <property type="match status" value="1"/>
</dbReference>
<evidence type="ECO:0000256" key="4">
    <source>
        <dbReference type="ARBA" id="ARBA00023315"/>
    </source>
</evidence>
<proteinExistence type="inferred from homology"/>
<dbReference type="InterPro" id="IPR018357">
    <property type="entry name" value="Hexapep_transf_CS"/>
</dbReference>
<dbReference type="InterPro" id="IPR045304">
    <property type="entry name" value="LbH_SAT"/>
</dbReference>
<keyword evidence="3" id="KW-0677">Repeat</keyword>
<dbReference type="EMBL" id="QJSP01000002">
    <property type="protein sequence ID" value="PYE20197.1"/>
    <property type="molecule type" value="Genomic_DNA"/>
</dbReference>
<dbReference type="Proteomes" id="UP000247591">
    <property type="component" value="Unassembled WGS sequence"/>
</dbReference>
<evidence type="ECO:0000256" key="2">
    <source>
        <dbReference type="ARBA" id="ARBA00022679"/>
    </source>
</evidence>
<evidence type="ECO:0000313" key="6">
    <source>
        <dbReference type="EMBL" id="PYE20197.1"/>
    </source>
</evidence>
<dbReference type="PANTHER" id="PTHR42811">
    <property type="entry name" value="SERINE ACETYLTRANSFERASE"/>
    <property type="match status" value="1"/>
</dbReference>
<dbReference type="Pfam" id="PF14602">
    <property type="entry name" value="Hexapep_2"/>
    <property type="match status" value="1"/>
</dbReference>
<organism evidence="6 7">
    <name type="scientific">Williamsia limnetica</name>
    <dbReference type="NCBI Taxonomy" id="882452"/>
    <lineage>
        <taxon>Bacteria</taxon>
        <taxon>Bacillati</taxon>
        <taxon>Actinomycetota</taxon>
        <taxon>Actinomycetes</taxon>
        <taxon>Mycobacteriales</taxon>
        <taxon>Nocardiaceae</taxon>
        <taxon>Williamsia</taxon>
    </lineage>
</organism>
<feature type="region of interest" description="Disordered" evidence="5">
    <location>
        <begin position="187"/>
        <end position="214"/>
    </location>
</feature>
<evidence type="ECO:0000256" key="3">
    <source>
        <dbReference type="ARBA" id="ARBA00022737"/>
    </source>
</evidence>
<dbReference type="SUPFAM" id="SSF51161">
    <property type="entry name" value="Trimeric LpxA-like enzymes"/>
    <property type="match status" value="1"/>
</dbReference>
<keyword evidence="2 6" id="KW-0808">Transferase</keyword>
<evidence type="ECO:0000256" key="5">
    <source>
        <dbReference type="SAM" id="MobiDB-lite"/>
    </source>
</evidence>
<dbReference type="PROSITE" id="PS00101">
    <property type="entry name" value="HEXAPEP_TRANSFERASES"/>
    <property type="match status" value="1"/>
</dbReference>
<comment type="caution">
    <text evidence="6">The sequence shown here is derived from an EMBL/GenBank/DDBJ whole genome shotgun (WGS) entry which is preliminary data.</text>
</comment>
<protein>
    <submittedName>
        <fullName evidence="6">Serine O-acetyltransferase/putative colanic acid biosynthesis acetyltransferase WcaB</fullName>
    </submittedName>
</protein>
<dbReference type="Pfam" id="PF00132">
    <property type="entry name" value="Hexapep"/>
    <property type="match status" value="1"/>
</dbReference>
<dbReference type="GO" id="GO:0016746">
    <property type="term" value="F:acyltransferase activity"/>
    <property type="evidence" value="ECO:0007669"/>
    <property type="project" value="UniProtKB-KW"/>
</dbReference>
<accession>A0A318S137</accession>
<gene>
    <name evidence="6" type="ORF">DFR67_102335</name>
</gene>
<dbReference type="AlphaFoldDB" id="A0A318S137"/>
<name>A0A318S137_WILLI</name>
<keyword evidence="7" id="KW-1185">Reference proteome</keyword>
<evidence type="ECO:0000256" key="1">
    <source>
        <dbReference type="ARBA" id="ARBA00007274"/>
    </source>
</evidence>
<evidence type="ECO:0000313" key="7">
    <source>
        <dbReference type="Proteomes" id="UP000247591"/>
    </source>
</evidence>
<keyword evidence="4" id="KW-0012">Acyltransferase</keyword>
<dbReference type="InterPro" id="IPR001451">
    <property type="entry name" value="Hexapep"/>
</dbReference>
<reference evidence="6 7" key="1">
    <citation type="submission" date="2018-06" db="EMBL/GenBank/DDBJ databases">
        <title>Genomic Encyclopedia of Type Strains, Phase IV (KMG-IV): sequencing the most valuable type-strain genomes for metagenomic binning, comparative biology and taxonomic classification.</title>
        <authorList>
            <person name="Goeker M."/>
        </authorList>
    </citation>
    <scope>NUCLEOTIDE SEQUENCE [LARGE SCALE GENOMIC DNA]</scope>
    <source>
        <strain evidence="6 7">DSM 45521</strain>
    </source>
</reference>